<dbReference type="Pfam" id="PF13911">
    <property type="entry name" value="AhpC-TSA_2"/>
    <property type="match status" value="1"/>
</dbReference>
<organism evidence="1 2">
    <name type="scientific">Prorocentrum cordatum</name>
    <dbReference type="NCBI Taxonomy" id="2364126"/>
    <lineage>
        <taxon>Eukaryota</taxon>
        <taxon>Sar</taxon>
        <taxon>Alveolata</taxon>
        <taxon>Dinophyceae</taxon>
        <taxon>Prorocentrales</taxon>
        <taxon>Prorocentraceae</taxon>
        <taxon>Prorocentrum</taxon>
    </lineage>
</organism>
<reference evidence="1" key="1">
    <citation type="submission" date="2023-10" db="EMBL/GenBank/DDBJ databases">
        <authorList>
            <person name="Chen Y."/>
            <person name="Shah S."/>
            <person name="Dougan E. K."/>
            <person name="Thang M."/>
            <person name="Chan C."/>
        </authorList>
    </citation>
    <scope>NUCLEOTIDE SEQUENCE [LARGE SCALE GENOMIC DNA]</scope>
</reference>
<protein>
    <submittedName>
        <fullName evidence="1">Uncharacterized protein</fullName>
    </submittedName>
</protein>
<dbReference type="SUPFAM" id="SSF52833">
    <property type="entry name" value="Thioredoxin-like"/>
    <property type="match status" value="1"/>
</dbReference>
<dbReference type="Proteomes" id="UP001189429">
    <property type="component" value="Unassembled WGS sequence"/>
</dbReference>
<dbReference type="Gene3D" id="3.40.30.10">
    <property type="entry name" value="Glutaredoxin"/>
    <property type="match status" value="1"/>
</dbReference>
<dbReference type="PANTHER" id="PTHR28630">
    <property type="match status" value="1"/>
</dbReference>
<proteinExistence type="predicted"/>
<dbReference type="EMBL" id="CAUYUJ010016225">
    <property type="protein sequence ID" value="CAK0863094.1"/>
    <property type="molecule type" value="Genomic_DNA"/>
</dbReference>
<evidence type="ECO:0000313" key="2">
    <source>
        <dbReference type="Proteomes" id="UP001189429"/>
    </source>
</evidence>
<dbReference type="InterPro" id="IPR036249">
    <property type="entry name" value="Thioredoxin-like_sf"/>
</dbReference>
<comment type="caution">
    <text evidence="1">The sequence shown here is derived from an EMBL/GenBank/DDBJ whole genome shotgun (WGS) entry which is preliminary data.</text>
</comment>
<name>A0ABN9UT28_9DINO</name>
<accession>A0ABN9UT28</accession>
<gene>
    <name evidence="1" type="ORF">PCOR1329_LOCUS51329</name>
</gene>
<evidence type="ECO:0000313" key="1">
    <source>
        <dbReference type="EMBL" id="CAK0863094.1"/>
    </source>
</evidence>
<dbReference type="PANTHER" id="PTHR28630:SF3">
    <property type="entry name" value="PEROXIREDOXIN-LIKE 2C"/>
    <property type="match status" value="1"/>
</dbReference>
<dbReference type="InterPro" id="IPR032801">
    <property type="entry name" value="PXL2A/B/C"/>
</dbReference>
<sequence>MPDSPRTARPVRTQAAVAGALLLAVRMAAPQMRCSAVPPRPPARAALHRRGAVAGLLAPAAVGSSAWDAVADVPAGNEYAAVSAAEVFRLDGAVCKVGDLVPSGKRTVLAVLTHFGDFNSWEYAQQLRFELPKLQQAGVSLVVVGIGTVSAAMKFSELLDLPAEFNLYADPTGATAKALGCSRGFAEGTPVNGYLKLLPMLLGIGSPGTLEAVLRGYRGDPGARRDWVDAAIAQGTTQNRFPSGYGEKDWDGIATDGIRPMELATLRLQNMVDGILKNWDALAPADDQLFVQQGGTVIFRDRQPTYVYKDKGILTYTPIEQVIEELSL</sequence>
<keyword evidence="2" id="KW-1185">Reference proteome</keyword>